<evidence type="ECO:0000256" key="1">
    <source>
        <dbReference type="ARBA" id="ARBA00022491"/>
    </source>
</evidence>
<dbReference type="PANTHER" id="PTHR30146:SF95">
    <property type="entry name" value="RIBOSE OPERON REPRESSOR"/>
    <property type="match status" value="1"/>
</dbReference>
<gene>
    <name evidence="6" type="ORF">C7445_11252</name>
</gene>
<accession>A0A4R8LJI5</accession>
<evidence type="ECO:0000313" key="7">
    <source>
        <dbReference type="Proteomes" id="UP000294581"/>
    </source>
</evidence>
<dbReference type="InterPro" id="IPR028082">
    <property type="entry name" value="Peripla_BP_I"/>
</dbReference>
<dbReference type="EMBL" id="SORF01000012">
    <property type="protein sequence ID" value="TDY43068.1"/>
    <property type="molecule type" value="Genomic_DNA"/>
</dbReference>
<comment type="caution">
    <text evidence="6">The sequence shown here is derived from an EMBL/GenBank/DDBJ whole genome shotgun (WGS) entry which is preliminary data.</text>
</comment>
<dbReference type="Proteomes" id="UP000294581">
    <property type="component" value="Unassembled WGS sequence"/>
</dbReference>
<keyword evidence="7" id="KW-1185">Reference proteome</keyword>
<dbReference type="Gene3D" id="1.10.10.10">
    <property type="entry name" value="Winged helix-like DNA-binding domain superfamily/Winged helix DNA-binding domain"/>
    <property type="match status" value="1"/>
</dbReference>
<dbReference type="CDD" id="cd06267">
    <property type="entry name" value="PBP1_LacI_sugar_binding-like"/>
    <property type="match status" value="1"/>
</dbReference>
<dbReference type="CDD" id="cd07377">
    <property type="entry name" value="WHTH_GntR"/>
    <property type="match status" value="1"/>
</dbReference>
<dbReference type="Pfam" id="PF13377">
    <property type="entry name" value="Peripla_BP_3"/>
    <property type="match status" value="1"/>
</dbReference>
<evidence type="ECO:0000256" key="3">
    <source>
        <dbReference type="ARBA" id="ARBA00023125"/>
    </source>
</evidence>
<dbReference type="PROSITE" id="PS50949">
    <property type="entry name" value="HTH_GNTR"/>
    <property type="match status" value="1"/>
</dbReference>
<keyword evidence="2" id="KW-0805">Transcription regulation</keyword>
<keyword evidence="1" id="KW-0678">Repressor</keyword>
<dbReference type="Pfam" id="PF00392">
    <property type="entry name" value="GntR"/>
    <property type="match status" value="1"/>
</dbReference>
<dbReference type="GO" id="GO:0003700">
    <property type="term" value="F:DNA-binding transcription factor activity"/>
    <property type="evidence" value="ECO:0007669"/>
    <property type="project" value="InterPro"/>
</dbReference>
<evidence type="ECO:0000256" key="4">
    <source>
        <dbReference type="ARBA" id="ARBA00023163"/>
    </source>
</evidence>
<dbReference type="SMART" id="SM00345">
    <property type="entry name" value="HTH_GNTR"/>
    <property type="match status" value="1"/>
</dbReference>
<evidence type="ECO:0000313" key="6">
    <source>
        <dbReference type="EMBL" id="TDY43068.1"/>
    </source>
</evidence>
<proteinExistence type="predicted"/>
<dbReference type="InterPro" id="IPR036388">
    <property type="entry name" value="WH-like_DNA-bd_sf"/>
</dbReference>
<evidence type="ECO:0000259" key="5">
    <source>
        <dbReference type="PROSITE" id="PS50949"/>
    </source>
</evidence>
<dbReference type="SUPFAM" id="SSF53822">
    <property type="entry name" value="Periplasmic binding protein-like I"/>
    <property type="match status" value="1"/>
</dbReference>
<dbReference type="InterPro" id="IPR000524">
    <property type="entry name" value="Tscrpt_reg_HTH_GntR"/>
</dbReference>
<dbReference type="GO" id="GO:0000976">
    <property type="term" value="F:transcription cis-regulatory region binding"/>
    <property type="evidence" value="ECO:0007669"/>
    <property type="project" value="TreeGrafter"/>
</dbReference>
<protein>
    <submittedName>
        <fullName evidence="6">DNA-binding LacI/PurR family transcriptional regulator</fullName>
    </submittedName>
</protein>
<keyword evidence="3 6" id="KW-0238">DNA-binding</keyword>
<dbReference type="AlphaFoldDB" id="A0A4R8LJI5"/>
<feature type="domain" description="HTH gntR-type" evidence="5">
    <location>
        <begin position="7"/>
        <end position="75"/>
    </location>
</feature>
<reference evidence="6 7" key="1">
    <citation type="submission" date="2019-03" db="EMBL/GenBank/DDBJ databases">
        <title>Genomic Encyclopedia of Type Strains, Phase IV (KMG-IV): sequencing the most valuable type-strain genomes for metagenomic binning, comparative biology and taxonomic classification.</title>
        <authorList>
            <person name="Goeker M."/>
        </authorList>
    </citation>
    <scope>NUCLEOTIDE SEQUENCE [LARGE SCALE GENOMIC DNA]</scope>
    <source>
        <strain evidence="6 7">DSM 17974</strain>
    </source>
</reference>
<name>A0A4R8LJI5_9BACL</name>
<keyword evidence="4" id="KW-0804">Transcription</keyword>
<dbReference type="InterPro" id="IPR046335">
    <property type="entry name" value="LacI/GalR-like_sensor"/>
</dbReference>
<sequence length="385" mass="42653">MRMNAGSPLQDEIVHWLRDRILGHEFTPGDQLPTEKQLSEQLHVSRITVHRALKRLADEGLIHRYPGKGTFVAQLPSTFKEEIIRDDIQSSNTGSIAYILPGISAAFGTQLLKSVMSTLEEAGFNVVVSFTNNSQEAERAAIQRVLRLGVKGILVSPVNGEYYNDIILRLHLDHFPIVLVDKRLDKIPVPFVTTNNRAAAYELTKHLLSLGHKNIGFLSPPDEVTTSLQDRFAGFLAALASEHVSFDPDLRLCNLPTGGAIDKPDGKAVYENMEQFVLEHPSMTAVIATEHVFATMLEDICTKHAIRVPKELSIACFDSPASWIERPRFTHIVQQEEQIGRIAAELLLQFIQCGPRDVPVAVELPGQLSLGRSSGPPSMRPHTNA</sequence>
<dbReference type="InterPro" id="IPR036390">
    <property type="entry name" value="WH_DNA-bd_sf"/>
</dbReference>
<dbReference type="PANTHER" id="PTHR30146">
    <property type="entry name" value="LACI-RELATED TRANSCRIPTIONAL REPRESSOR"/>
    <property type="match status" value="1"/>
</dbReference>
<dbReference type="OrthoDB" id="9813468at2"/>
<dbReference type="SUPFAM" id="SSF46785">
    <property type="entry name" value="Winged helix' DNA-binding domain"/>
    <property type="match status" value="1"/>
</dbReference>
<organism evidence="6 7">
    <name type="scientific">Alicyclobacillus sacchari</name>
    <dbReference type="NCBI Taxonomy" id="392010"/>
    <lineage>
        <taxon>Bacteria</taxon>
        <taxon>Bacillati</taxon>
        <taxon>Bacillota</taxon>
        <taxon>Bacilli</taxon>
        <taxon>Bacillales</taxon>
        <taxon>Alicyclobacillaceae</taxon>
        <taxon>Alicyclobacillus</taxon>
    </lineage>
</organism>
<evidence type="ECO:0000256" key="2">
    <source>
        <dbReference type="ARBA" id="ARBA00023015"/>
    </source>
</evidence>
<dbReference type="Gene3D" id="3.40.50.2300">
    <property type="match status" value="2"/>
</dbReference>
<dbReference type="PRINTS" id="PR00035">
    <property type="entry name" value="HTHGNTR"/>
</dbReference>